<reference evidence="3" key="1">
    <citation type="submission" date="2016-10" db="EMBL/GenBank/DDBJ databases">
        <authorList>
            <person name="Varghese N."/>
            <person name="Submissions S."/>
        </authorList>
    </citation>
    <scope>NUCLEOTIDE SEQUENCE [LARGE SCALE GENOMIC DNA]</scope>
    <source>
        <strain evidence="3">DSM 22002</strain>
    </source>
</reference>
<dbReference type="SUPFAM" id="SSF54909">
    <property type="entry name" value="Dimeric alpha+beta barrel"/>
    <property type="match status" value="1"/>
</dbReference>
<keyword evidence="2" id="KW-0503">Monooxygenase</keyword>
<evidence type="ECO:0000313" key="3">
    <source>
        <dbReference type="Proteomes" id="UP000198822"/>
    </source>
</evidence>
<dbReference type="Proteomes" id="UP000198822">
    <property type="component" value="Chromosome I"/>
</dbReference>
<evidence type="ECO:0000313" key="2">
    <source>
        <dbReference type="EMBL" id="SDH72086.1"/>
    </source>
</evidence>
<dbReference type="InterPro" id="IPR007138">
    <property type="entry name" value="ABM_dom"/>
</dbReference>
<dbReference type="InterPro" id="IPR011008">
    <property type="entry name" value="Dimeric_a/b-barrel"/>
</dbReference>
<sequence length="102" mass="10392">MTFANVGTLGAQPGSRDALVAILTRPSADLAAAGCLRYDVGVSAEHPDTVFVVELWVDAESHHASLGLPSVRAAIDEAMPLLSGDMGGFRFDVVGSPLGGAA</sequence>
<dbReference type="Pfam" id="PF03992">
    <property type="entry name" value="ABM"/>
    <property type="match status" value="1"/>
</dbReference>
<evidence type="ECO:0000259" key="1">
    <source>
        <dbReference type="PROSITE" id="PS51725"/>
    </source>
</evidence>
<dbReference type="EMBL" id="LT629695">
    <property type="protein sequence ID" value="SDH72086.1"/>
    <property type="molecule type" value="Genomic_DNA"/>
</dbReference>
<proteinExistence type="predicted"/>
<dbReference type="Gene3D" id="3.30.70.100">
    <property type="match status" value="1"/>
</dbReference>
<gene>
    <name evidence="2" type="ORF">SAMN04489720_2148</name>
</gene>
<protein>
    <submittedName>
        <fullName evidence="2">Quinol monooxygenase YgiN</fullName>
    </submittedName>
</protein>
<dbReference type="GO" id="GO:0004497">
    <property type="term" value="F:monooxygenase activity"/>
    <property type="evidence" value="ECO:0007669"/>
    <property type="project" value="UniProtKB-KW"/>
</dbReference>
<keyword evidence="2" id="KW-0560">Oxidoreductase</keyword>
<dbReference type="OrthoDB" id="165368at2"/>
<dbReference type="PROSITE" id="PS51725">
    <property type="entry name" value="ABM"/>
    <property type="match status" value="1"/>
</dbReference>
<dbReference type="RefSeq" id="WP_092504894.1">
    <property type="nucleotide sequence ID" value="NZ_LT629695.1"/>
</dbReference>
<keyword evidence="3" id="KW-1185">Reference proteome</keyword>
<dbReference type="STRING" id="399736.SAMN04489720_2148"/>
<accession>A0A1G8EQC1</accession>
<name>A0A1G8EQC1_9MICO</name>
<dbReference type="AlphaFoldDB" id="A0A1G8EQC1"/>
<organism evidence="2 3">
    <name type="scientific">Agrococcus jejuensis</name>
    <dbReference type="NCBI Taxonomy" id="399736"/>
    <lineage>
        <taxon>Bacteria</taxon>
        <taxon>Bacillati</taxon>
        <taxon>Actinomycetota</taxon>
        <taxon>Actinomycetes</taxon>
        <taxon>Micrococcales</taxon>
        <taxon>Microbacteriaceae</taxon>
        <taxon>Agrococcus</taxon>
    </lineage>
</organism>
<feature type="domain" description="ABM" evidence="1">
    <location>
        <begin position="3"/>
        <end position="91"/>
    </location>
</feature>